<evidence type="ECO:0000313" key="1">
    <source>
        <dbReference type="EMBL" id="NNM75057.1"/>
    </source>
</evidence>
<dbReference type="EMBL" id="JABEPP010000007">
    <property type="protein sequence ID" value="NNM75057.1"/>
    <property type="molecule type" value="Genomic_DNA"/>
</dbReference>
<reference evidence="1 2" key="1">
    <citation type="submission" date="2020-04" db="EMBL/GenBank/DDBJ databases">
        <title>Enterovirga sp. isolate from soil.</title>
        <authorList>
            <person name="Chea S."/>
            <person name="Kim D.-U."/>
        </authorList>
    </citation>
    <scope>NUCLEOTIDE SEQUENCE [LARGE SCALE GENOMIC DNA]</scope>
    <source>
        <strain evidence="1 2">DB1703</strain>
    </source>
</reference>
<protein>
    <submittedName>
        <fullName evidence="1">DUF3168 domain-containing protein</fullName>
    </submittedName>
</protein>
<dbReference type="Gene3D" id="3.30.2000.30">
    <property type="match status" value="1"/>
</dbReference>
<gene>
    <name evidence="1" type="ORF">HJG44_22100</name>
</gene>
<dbReference type="InterPro" id="IPR053745">
    <property type="entry name" value="Viral_Tail_Comp_sf"/>
</dbReference>
<dbReference type="Proteomes" id="UP000564885">
    <property type="component" value="Unassembled WGS sequence"/>
</dbReference>
<dbReference type="InterPro" id="IPR021508">
    <property type="entry name" value="Gp17-like"/>
</dbReference>
<proteinExistence type="predicted"/>
<comment type="caution">
    <text evidence="1">The sequence shown here is derived from an EMBL/GenBank/DDBJ whole genome shotgun (WGS) entry which is preliminary data.</text>
</comment>
<dbReference type="RefSeq" id="WP_171220560.1">
    <property type="nucleotide sequence ID" value="NZ_JABEPP010000007.1"/>
</dbReference>
<keyword evidence="2" id="KW-1185">Reference proteome</keyword>
<name>A0A849IGH9_9HYPH</name>
<accession>A0A849IGH9</accession>
<dbReference type="AlphaFoldDB" id="A0A849IGH9"/>
<evidence type="ECO:0000313" key="2">
    <source>
        <dbReference type="Proteomes" id="UP000564885"/>
    </source>
</evidence>
<dbReference type="Pfam" id="PF11367">
    <property type="entry name" value="Tail_completion_gp17"/>
    <property type="match status" value="1"/>
</dbReference>
<organism evidence="1 2">
    <name type="scientific">Enterovirga aerilata</name>
    <dbReference type="NCBI Taxonomy" id="2730920"/>
    <lineage>
        <taxon>Bacteria</taxon>
        <taxon>Pseudomonadati</taxon>
        <taxon>Pseudomonadota</taxon>
        <taxon>Alphaproteobacteria</taxon>
        <taxon>Hyphomicrobiales</taxon>
        <taxon>Methylobacteriaceae</taxon>
        <taxon>Enterovirga</taxon>
    </lineage>
</organism>
<sequence length="133" mass="14416">MSAELALQGAVVTALKAASTVTAVVGQRVYDRVPAAAPMPYVHFRSVQAVDDGSDQIDALEVYVDLDVWSTAVGKPEAARAAEAVRRALHHQALTLAEPWGLLEIEHRDTNIGDEDGLLVRARMTFRALVERV</sequence>